<feature type="domain" description="Peptidase M12A" evidence="3">
    <location>
        <begin position="91"/>
        <end position="333"/>
    </location>
</feature>
<evidence type="ECO:0000256" key="1">
    <source>
        <dbReference type="PROSITE-ProRule" id="PRU01211"/>
    </source>
</evidence>
<evidence type="ECO:0000313" key="5">
    <source>
        <dbReference type="Proteomes" id="UP000651010"/>
    </source>
</evidence>
<keyword evidence="1" id="KW-0645">Protease</keyword>
<name>A0ABR9G9P4_9GAMM</name>
<dbReference type="EMBL" id="JACZZA010000005">
    <property type="protein sequence ID" value="MBE1160783.1"/>
    <property type="molecule type" value="Genomic_DNA"/>
</dbReference>
<comment type="caution">
    <text evidence="1">Lacks conserved residue(s) required for the propagation of feature annotation.</text>
</comment>
<evidence type="ECO:0000256" key="2">
    <source>
        <dbReference type="SAM" id="SignalP"/>
    </source>
</evidence>
<dbReference type="Gene3D" id="3.40.390.10">
    <property type="entry name" value="Collagenase (Catalytic Domain)"/>
    <property type="match status" value="1"/>
</dbReference>
<keyword evidence="1" id="KW-0862">Zinc</keyword>
<evidence type="ECO:0000313" key="4">
    <source>
        <dbReference type="EMBL" id="MBE1160783.1"/>
    </source>
</evidence>
<accession>A0ABR9G9P4</accession>
<keyword evidence="1" id="KW-0482">Metalloprotease</keyword>
<dbReference type="InterPro" id="IPR006026">
    <property type="entry name" value="Peptidase_Metallo"/>
</dbReference>
<dbReference type="RefSeq" id="WP_192555634.1">
    <property type="nucleotide sequence ID" value="NZ_JACZZA010000005.1"/>
</dbReference>
<protein>
    <recommendedName>
        <fullName evidence="3">Peptidase M12A domain-containing protein</fullName>
    </recommendedName>
</protein>
<dbReference type="PANTHER" id="PTHR10127:SF850">
    <property type="entry name" value="METALLOENDOPEPTIDASE"/>
    <property type="match status" value="1"/>
</dbReference>
<dbReference type="PANTHER" id="PTHR10127">
    <property type="entry name" value="DISCOIDIN, CUB, EGF, LAMININ , AND ZINC METALLOPROTEASE DOMAIN CONTAINING"/>
    <property type="match status" value="1"/>
</dbReference>
<feature type="binding site" evidence="1">
    <location>
        <position position="207"/>
    </location>
    <ligand>
        <name>Zn(2+)</name>
        <dbReference type="ChEBI" id="CHEBI:29105"/>
        <note>catalytic</note>
    </ligand>
</feature>
<feature type="chain" id="PRO_5045835121" description="Peptidase M12A domain-containing protein" evidence="2">
    <location>
        <begin position="24"/>
        <end position="333"/>
    </location>
</feature>
<comment type="cofactor">
    <cofactor evidence="1">
        <name>Zn(2+)</name>
        <dbReference type="ChEBI" id="CHEBI:29105"/>
    </cofactor>
    <text evidence="1">Binds 1 zinc ion per subunit.</text>
</comment>
<evidence type="ECO:0000259" key="3">
    <source>
        <dbReference type="PROSITE" id="PS51864"/>
    </source>
</evidence>
<keyword evidence="1" id="KW-0479">Metal-binding</keyword>
<dbReference type="PROSITE" id="PS51864">
    <property type="entry name" value="ASTACIN"/>
    <property type="match status" value="1"/>
</dbReference>
<proteinExistence type="predicted"/>
<comment type="caution">
    <text evidence="4">The sequence shown here is derived from an EMBL/GenBank/DDBJ whole genome shotgun (WGS) entry which is preliminary data.</text>
</comment>
<dbReference type="InterPro" id="IPR024079">
    <property type="entry name" value="MetalloPept_cat_dom_sf"/>
</dbReference>
<dbReference type="Pfam" id="PF01400">
    <property type="entry name" value="Astacin"/>
    <property type="match status" value="1"/>
</dbReference>
<organism evidence="4 5">
    <name type="scientific">Dyella acidiphila</name>
    <dbReference type="NCBI Taxonomy" id="2775866"/>
    <lineage>
        <taxon>Bacteria</taxon>
        <taxon>Pseudomonadati</taxon>
        <taxon>Pseudomonadota</taxon>
        <taxon>Gammaproteobacteria</taxon>
        <taxon>Lysobacterales</taxon>
        <taxon>Rhodanobacteraceae</taxon>
        <taxon>Dyella</taxon>
    </lineage>
</organism>
<dbReference type="Proteomes" id="UP000651010">
    <property type="component" value="Unassembled WGS sequence"/>
</dbReference>
<feature type="signal peptide" evidence="2">
    <location>
        <begin position="1"/>
        <end position="23"/>
    </location>
</feature>
<feature type="binding site" evidence="1">
    <location>
        <position position="213"/>
    </location>
    <ligand>
        <name>Zn(2+)</name>
        <dbReference type="ChEBI" id="CHEBI:29105"/>
        <note>catalytic</note>
    </ligand>
</feature>
<reference evidence="4 5" key="1">
    <citation type="submission" date="2020-09" db="EMBL/GenBank/DDBJ databases">
        <title>Dyella sp. 7MK23 isolated from forest soil.</title>
        <authorList>
            <person name="Fu J."/>
        </authorList>
    </citation>
    <scope>NUCLEOTIDE SEQUENCE [LARGE SCALE GENOMIC DNA]</scope>
    <source>
        <strain evidence="4 5">7MK23</strain>
    </source>
</reference>
<dbReference type="SUPFAM" id="SSF55486">
    <property type="entry name" value="Metalloproteases ('zincins'), catalytic domain"/>
    <property type="match status" value="1"/>
</dbReference>
<keyword evidence="5" id="KW-1185">Reference proteome</keyword>
<keyword evidence="1" id="KW-0378">Hydrolase</keyword>
<feature type="binding site" evidence="1">
    <location>
        <position position="203"/>
    </location>
    <ligand>
        <name>Zn(2+)</name>
        <dbReference type="ChEBI" id="CHEBI:29105"/>
        <note>catalytic</note>
    </ligand>
</feature>
<sequence>MNYFKLTSIAILAMAAAVPARFASDQSAANYDPSWVLASVNGTQHYFHRANGKIMLSDDIVAYPSSTRVLSSQTQAQVAKAMTRSTQEDYDEIVDVTVQVWPSSTLTYAINNDLPSDQQAAVQSAVKRWNDSKASWNSNIAQWDGKVAYRFVPAPQGKDPMVLFVRSEDTNCSANLGKPGSASDGPAKVYIPSTGCRTGSVLHEMGHIVGLTHVHQRLDRNNFIKINKKAFDYLKEKHPSFYPNMVANYRRLSLNHGNPFSFDEQSLMMYHPYAAATADIADELVKQKLPFYTHYDGSEIVKVNTEYLTDRDMFLIKRKSMFRFWPAVNIKPR</sequence>
<keyword evidence="2" id="KW-0732">Signal</keyword>
<dbReference type="SMART" id="SM00235">
    <property type="entry name" value="ZnMc"/>
    <property type="match status" value="1"/>
</dbReference>
<gene>
    <name evidence="4" type="ORF">IGX34_10315</name>
</gene>
<dbReference type="InterPro" id="IPR001506">
    <property type="entry name" value="Peptidase_M12A"/>
</dbReference>
<feature type="active site" evidence="1">
    <location>
        <position position="204"/>
    </location>
</feature>